<comment type="caution">
    <text evidence="1">The sequence shown here is derived from an EMBL/GenBank/DDBJ whole genome shotgun (WGS) entry which is preliminary data.</text>
</comment>
<feature type="non-terminal residue" evidence="1">
    <location>
        <position position="1"/>
    </location>
</feature>
<gene>
    <name evidence="1" type="ORF">LTS18_008053</name>
</gene>
<organism evidence="1 2">
    <name type="scientific">Coniosporium uncinatum</name>
    <dbReference type="NCBI Taxonomy" id="93489"/>
    <lineage>
        <taxon>Eukaryota</taxon>
        <taxon>Fungi</taxon>
        <taxon>Dikarya</taxon>
        <taxon>Ascomycota</taxon>
        <taxon>Pezizomycotina</taxon>
        <taxon>Dothideomycetes</taxon>
        <taxon>Dothideomycetes incertae sedis</taxon>
        <taxon>Coniosporium</taxon>
    </lineage>
</organism>
<evidence type="ECO:0000313" key="2">
    <source>
        <dbReference type="Proteomes" id="UP001186974"/>
    </source>
</evidence>
<keyword evidence="2" id="KW-1185">Reference proteome</keyword>
<sequence>SLRHFGLRGPKSAQQQEENLHGKVQAADSDYLSKVQNAKSLREELLSTLRPQAIKAIQVLIDECDSALSLQLQKYASFNEKLLLGNGVLISPLKEESGSGANSLSMRDMVYQINNEKDFSDYILGKTAEVPPKKGEIKYEKHPVLAPVVSHVPPTTMPYSEKQQPPPPQVQSQPPPQQQPPPQFPGVHQAQQQPPPPGFQTFQEKAMQQREPHPLEQQHQSHPPKSPTFLNYGAPPPGQPSFGGPPVVATPPYPTGQPTSYNSAPYPSSRDGPPPPQYNRQNDMPQQISKPGRPVFGVSLDELFRRDQSPVPLVVYQCLQAVDLFGLDVEGIYRVPGTNSSIQTLKTAFDRDATSIDFRNPEAFFHDVNSVAGLLKQFFRELPDPLLTSERYDEFIEAARIEEDTVRRDSVHAVINALPDPHYATLRALVLHLHRVGEHEAANRMSTSNIAICLA</sequence>
<dbReference type="EMBL" id="JAWDJW010002062">
    <property type="protein sequence ID" value="KAK3078254.1"/>
    <property type="molecule type" value="Genomic_DNA"/>
</dbReference>
<accession>A0ACC3DNJ6</accession>
<protein>
    <submittedName>
        <fullName evidence="1">Uncharacterized protein</fullName>
    </submittedName>
</protein>
<evidence type="ECO:0000313" key="1">
    <source>
        <dbReference type="EMBL" id="KAK3078254.1"/>
    </source>
</evidence>
<name>A0ACC3DNJ6_9PEZI</name>
<reference evidence="1" key="1">
    <citation type="submission" date="2024-09" db="EMBL/GenBank/DDBJ databases">
        <title>Black Yeasts Isolated from many extreme environments.</title>
        <authorList>
            <person name="Coleine C."/>
            <person name="Stajich J.E."/>
            <person name="Selbmann L."/>
        </authorList>
    </citation>
    <scope>NUCLEOTIDE SEQUENCE</scope>
    <source>
        <strain evidence="1">CCFEE 5737</strain>
    </source>
</reference>
<proteinExistence type="predicted"/>
<dbReference type="Proteomes" id="UP001186974">
    <property type="component" value="Unassembled WGS sequence"/>
</dbReference>